<gene>
    <name evidence="2" type="ORF">D6C00_06335</name>
</gene>
<dbReference type="EMBL" id="QZMU01000001">
    <property type="protein sequence ID" value="RRQ21597.1"/>
    <property type="molecule type" value="Genomic_DNA"/>
</dbReference>
<dbReference type="RefSeq" id="WP_125180939.1">
    <property type="nucleotide sequence ID" value="NZ_QZMU01000001.1"/>
</dbReference>
<keyword evidence="1" id="KW-1133">Transmembrane helix</keyword>
<organism evidence="2 3">
    <name type="scientific">Thiohalobacter thiocyanaticus</name>
    <dbReference type="NCBI Taxonomy" id="585455"/>
    <lineage>
        <taxon>Bacteria</taxon>
        <taxon>Pseudomonadati</taxon>
        <taxon>Pseudomonadota</taxon>
        <taxon>Gammaproteobacteria</taxon>
        <taxon>Thiohalobacterales</taxon>
        <taxon>Thiohalobacteraceae</taxon>
        <taxon>Thiohalobacter</taxon>
    </lineage>
</organism>
<keyword evidence="1" id="KW-0472">Membrane</keyword>
<keyword evidence="3" id="KW-1185">Reference proteome</keyword>
<feature type="transmembrane region" description="Helical" evidence="1">
    <location>
        <begin position="105"/>
        <end position="123"/>
    </location>
</feature>
<dbReference type="Proteomes" id="UP000287798">
    <property type="component" value="Unassembled WGS sequence"/>
</dbReference>
<comment type="caution">
    <text evidence="2">The sequence shown here is derived from an EMBL/GenBank/DDBJ whole genome shotgun (WGS) entry which is preliminary data.</text>
</comment>
<keyword evidence="1" id="KW-0812">Transmembrane</keyword>
<name>A0A426QIS0_9GAMM</name>
<evidence type="ECO:0000313" key="3">
    <source>
        <dbReference type="Proteomes" id="UP000287798"/>
    </source>
</evidence>
<proteinExistence type="predicted"/>
<sequence length="129" mass="13160">MPSLRAILRINATSCLLFGALFGALFAAMPNAVAGFLGAPSAPGGVILVLGVLLGLNGIHLIYVSRAPRPSRAWVGYFSAGDFIWVLGTLLLVGTGLWINTPAGILSALVVAASVGAMGWLQLKASSAL</sequence>
<accession>A0A426QIS0</accession>
<feature type="transmembrane region" description="Helical" evidence="1">
    <location>
        <begin position="75"/>
        <end position="99"/>
    </location>
</feature>
<evidence type="ECO:0000313" key="2">
    <source>
        <dbReference type="EMBL" id="RRQ21597.1"/>
    </source>
</evidence>
<evidence type="ECO:0000256" key="1">
    <source>
        <dbReference type="SAM" id="Phobius"/>
    </source>
</evidence>
<protein>
    <submittedName>
        <fullName evidence="2">Uncharacterized protein</fullName>
    </submittedName>
</protein>
<dbReference type="AlphaFoldDB" id="A0A426QIS0"/>
<reference evidence="2 3" key="1">
    <citation type="journal article" date="2010" name="Int. J. Syst. Evol. Microbiol.">
        <title>Thiohalobacter thiocyanaticus gen. nov., sp. nov., a moderately halophilic, sulfur-oxidizing gammaproteobacterium from hypersaline lakes, that utilizes thiocyanate.</title>
        <authorList>
            <person name="Sorokin D.Y."/>
            <person name="Kovaleva O.L."/>
            <person name="Tourova T.P."/>
            <person name="Muyzer G."/>
        </authorList>
    </citation>
    <scope>NUCLEOTIDE SEQUENCE [LARGE SCALE GENOMIC DNA]</scope>
    <source>
        <strain evidence="2 3">Hrh1</strain>
    </source>
</reference>
<feature type="transmembrane region" description="Helical" evidence="1">
    <location>
        <begin position="44"/>
        <end position="63"/>
    </location>
</feature>